<protein>
    <recommendedName>
        <fullName evidence="4">DUF4190 domain-containing protein</fullName>
    </recommendedName>
</protein>
<sequence>MNNEFNNIKSASTKVVIKNNYSRKKNGKSIVSLVFGIISLVFFWSFIFPIIAGFLGIIIGIISLIKKYDSVKLSICGIVTSILGFLLSLLTNFSYILMYLS</sequence>
<reference evidence="3" key="1">
    <citation type="submission" date="2016-09" db="EMBL/GenBank/DDBJ databases">
        <title>Genomics of Clostridium taeniosporum, an organism which forms endospores with ribbon-like appendages.</title>
        <authorList>
            <person name="Walker J.R."/>
        </authorList>
    </citation>
    <scope>NUCLEOTIDE SEQUENCE [LARGE SCALE GENOMIC DNA]</scope>
    <source>
        <strain evidence="3">1/k</strain>
    </source>
</reference>
<dbReference type="EMBL" id="CP017253">
    <property type="protein sequence ID" value="AUO15622.1"/>
    <property type="molecule type" value="Genomic_DNA"/>
</dbReference>
<keyword evidence="1" id="KW-1133">Transmembrane helix</keyword>
<accession>A0A2I6SDG3</accession>
<evidence type="ECO:0000313" key="2">
    <source>
        <dbReference type="EMBL" id="AUO15622.1"/>
    </source>
</evidence>
<proteinExistence type="predicted"/>
<dbReference type="AlphaFoldDB" id="A0A2I6SDG3"/>
<evidence type="ECO:0008006" key="4">
    <source>
        <dbReference type="Google" id="ProtNLM"/>
    </source>
</evidence>
<name>A0A2I6SDG3_9CLOT</name>
<evidence type="ECO:0000313" key="3">
    <source>
        <dbReference type="Proteomes" id="UP000094652"/>
    </source>
</evidence>
<feature type="transmembrane region" description="Helical" evidence="1">
    <location>
        <begin position="30"/>
        <end position="63"/>
    </location>
</feature>
<feature type="transmembrane region" description="Helical" evidence="1">
    <location>
        <begin position="75"/>
        <end position="100"/>
    </location>
</feature>
<evidence type="ECO:0000256" key="1">
    <source>
        <dbReference type="SAM" id="Phobius"/>
    </source>
</evidence>
<gene>
    <name evidence="2" type="ORF">BGI42_15935</name>
</gene>
<dbReference type="KEGG" id="ctae:BGI42_15935"/>
<organism evidence="2 3">
    <name type="scientific">Clostridium taeniosporum</name>
    <dbReference type="NCBI Taxonomy" id="394958"/>
    <lineage>
        <taxon>Bacteria</taxon>
        <taxon>Bacillati</taxon>
        <taxon>Bacillota</taxon>
        <taxon>Clostridia</taxon>
        <taxon>Eubacteriales</taxon>
        <taxon>Clostridiaceae</taxon>
        <taxon>Clostridium</taxon>
    </lineage>
</organism>
<dbReference type="Proteomes" id="UP000094652">
    <property type="component" value="Chromosome"/>
</dbReference>
<keyword evidence="1" id="KW-0472">Membrane</keyword>
<keyword evidence="3" id="KW-1185">Reference proteome</keyword>
<keyword evidence="1" id="KW-0812">Transmembrane</keyword>